<feature type="compositionally biased region" description="Low complexity" evidence="5">
    <location>
        <begin position="11"/>
        <end position="41"/>
    </location>
</feature>
<keyword evidence="8" id="KW-1185">Reference proteome</keyword>
<dbReference type="GO" id="GO:0005634">
    <property type="term" value="C:nucleus"/>
    <property type="evidence" value="ECO:0007669"/>
    <property type="project" value="TreeGrafter"/>
</dbReference>
<dbReference type="GO" id="GO:0003680">
    <property type="term" value="F:minor groove of adenine-thymine-rich DNA binding"/>
    <property type="evidence" value="ECO:0007669"/>
    <property type="project" value="InterPro"/>
</dbReference>
<keyword evidence="3" id="KW-0804">Transcription</keyword>
<feature type="region of interest" description="Disordered" evidence="5">
    <location>
        <begin position="1"/>
        <end position="68"/>
    </location>
</feature>
<evidence type="ECO:0000256" key="5">
    <source>
        <dbReference type="SAM" id="MobiDB-lite"/>
    </source>
</evidence>
<dbReference type="InterPro" id="IPR005175">
    <property type="entry name" value="PPC_dom"/>
</dbReference>
<name>A0AAN9QFT2_PHACN</name>
<keyword evidence="1" id="KW-0805">Transcription regulation</keyword>
<gene>
    <name evidence="7" type="ORF">VNO80_30439</name>
</gene>
<reference evidence="7 8" key="1">
    <citation type="submission" date="2024-01" db="EMBL/GenBank/DDBJ databases">
        <title>The genomes of 5 underutilized Papilionoideae crops provide insights into root nodulation and disease resistanc.</title>
        <authorList>
            <person name="Jiang F."/>
        </authorList>
    </citation>
    <scope>NUCLEOTIDE SEQUENCE [LARGE SCALE GENOMIC DNA]</scope>
    <source>
        <strain evidence="7">JINMINGXINNONG_FW02</strain>
        <tissue evidence="7">Leaves</tissue>
    </source>
</reference>
<dbReference type="PANTHER" id="PTHR31100:SF63">
    <property type="entry name" value="AT-HOOK MOTIF NUCLEAR-LOCALIZED PROTEIN"/>
    <property type="match status" value="1"/>
</dbReference>
<dbReference type="Proteomes" id="UP001374584">
    <property type="component" value="Unassembled WGS sequence"/>
</dbReference>
<feature type="region of interest" description="Disordered" evidence="5">
    <location>
        <begin position="185"/>
        <end position="208"/>
    </location>
</feature>
<evidence type="ECO:0000256" key="2">
    <source>
        <dbReference type="ARBA" id="ARBA00023125"/>
    </source>
</evidence>
<dbReference type="AlphaFoldDB" id="A0AAN9QFT2"/>
<evidence type="ECO:0000313" key="7">
    <source>
        <dbReference type="EMBL" id="KAK7333662.1"/>
    </source>
</evidence>
<dbReference type="GO" id="GO:0003700">
    <property type="term" value="F:DNA-binding transcription factor activity"/>
    <property type="evidence" value="ECO:0007669"/>
    <property type="project" value="TreeGrafter"/>
</dbReference>
<evidence type="ECO:0000256" key="1">
    <source>
        <dbReference type="ARBA" id="ARBA00023015"/>
    </source>
</evidence>
<proteinExistence type="predicted"/>
<accession>A0AAN9QFT2</accession>
<comment type="caution">
    <text evidence="7">The sequence shown here is derived from an EMBL/GenBank/DDBJ whole genome shotgun (WGS) entry which is preliminary data.</text>
</comment>
<dbReference type="PROSITE" id="PS51742">
    <property type="entry name" value="PPC"/>
    <property type="match status" value="1"/>
</dbReference>
<evidence type="ECO:0000256" key="4">
    <source>
        <dbReference type="ARBA" id="ARBA00023242"/>
    </source>
</evidence>
<evidence type="ECO:0000259" key="6">
    <source>
        <dbReference type="PROSITE" id="PS51742"/>
    </source>
</evidence>
<dbReference type="EMBL" id="JAYMYR010000011">
    <property type="protein sequence ID" value="KAK7333662.1"/>
    <property type="molecule type" value="Genomic_DNA"/>
</dbReference>
<protein>
    <recommendedName>
        <fullName evidence="6">PPC domain-containing protein</fullName>
    </recommendedName>
</protein>
<feature type="compositionally biased region" description="Polar residues" evidence="5">
    <location>
        <begin position="1"/>
        <end position="10"/>
    </location>
</feature>
<keyword evidence="2" id="KW-0238">DNA-binding</keyword>
<dbReference type="InterPro" id="IPR014476">
    <property type="entry name" value="AHL15-29"/>
</dbReference>
<sequence>MRNNSLKINDSSSSRRLLTNSSSQSLQPPQTATTNQPPTTQSASRRPRGRPVGSKNKPKPSLPVPQTTDSTMNLFIFNVAPNRDIMESILEIAHRDHVSVTVMNASGMINKVTLESSTESSTGPSPCSPSLDPTYTTTTASFTPVPPLLFPHPLGSTSPLPKAKSSVASLVVEWLLPPPHRLARTATAVASSEPPPESRRSRRWNPTGTVVEIAATAN</sequence>
<dbReference type="PANTHER" id="PTHR31100">
    <property type="entry name" value="AT-HOOK MOTIF NUCLEAR-LOCALIZED PROTEIN 15"/>
    <property type="match status" value="1"/>
</dbReference>
<organism evidence="7 8">
    <name type="scientific">Phaseolus coccineus</name>
    <name type="common">Scarlet runner bean</name>
    <name type="synonym">Phaseolus multiflorus</name>
    <dbReference type="NCBI Taxonomy" id="3886"/>
    <lineage>
        <taxon>Eukaryota</taxon>
        <taxon>Viridiplantae</taxon>
        <taxon>Streptophyta</taxon>
        <taxon>Embryophyta</taxon>
        <taxon>Tracheophyta</taxon>
        <taxon>Spermatophyta</taxon>
        <taxon>Magnoliopsida</taxon>
        <taxon>eudicotyledons</taxon>
        <taxon>Gunneridae</taxon>
        <taxon>Pentapetalae</taxon>
        <taxon>rosids</taxon>
        <taxon>fabids</taxon>
        <taxon>Fabales</taxon>
        <taxon>Fabaceae</taxon>
        <taxon>Papilionoideae</taxon>
        <taxon>50 kb inversion clade</taxon>
        <taxon>NPAAA clade</taxon>
        <taxon>indigoferoid/millettioid clade</taxon>
        <taxon>Phaseoleae</taxon>
        <taxon>Phaseolus</taxon>
    </lineage>
</organism>
<feature type="region of interest" description="Disordered" evidence="5">
    <location>
        <begin position="115"/>
        <end position="135"/>
    </location>
</feature>
<evidence type="ECO:0000256" key="3">
    <source>
        <dbReference type="ARBA" id="ARBA00023163"/>
    </source>
</evidence>
<keyword evidence="4" id="KW-0539">Nucleus</keyword>
<evidence type="ECO:0000313" key="8">
    <source>
        <dbReference type="Proteomes" id="UP001374584"/>
    </source>
</evidence>
<feature type="domain" description="PPC" evidence="6">
    <location>
        <begin position="69"/>
        <end position="216"/>
    </location>
</feature>